<organism evidence="1 2">
    <name type="scientific">Vagococcus allomyrinae</name>
    <dbReference type="NCBI Taxonomy" id="2794353"/>
    <lineage>
        <taxon>Bacteria</taxon>
        <taxon>Bacillati</taxon>
        <taxon>Bacillota</taxon>
        <taxon>Bacilli</taxon>
        <taxon>Lactobacillales</taxon>
        <taxon>Enterococcaceae</taxon>
        <taxon>Vagococcus</taxon>
    </lineage>
</organism>
<reference evidence="1" key="1">
    <citation type="submission" date="2020-12" db="EMBL/GenBank/DDBJ databases">
        <title>Vagococcus allomyrinae sp. nov. and Enterococcus lavae sp. nov., isolated from the larvae of Allomyrina dichotoma.</title>
        <authorList>
            <person name="Lee S.D."/>
        </authorList>
    </citation>
    <scope>NUCLEOTIDE SEQUENCE</scope>
    <source>
        <strain evidence="1">BWB3-3</strain>
    </source>
</reference>
<dbReference type="NCBIfam" id="TIGR03309">
    <property type="entry name" value="matur_yqeB"/>
    <property type="match status" value="1"/>
</dbReference>
<dbReference type="Gene3D" id="3.40.630.10">
    <property type="entry name" value="Zn peptidases"/>
    <property type="match status" value="1"/>
</dbReference>
<dbReference type="InterPro" id="IPR017695">
    <property type="entry name" value="Se-dep_Mo_hydrolase_YqeB"/>
</dbReference>
<comment type="caution">
    <text evidence="1">The sequence shown here is derived from an EMBL/GenBank/DDBJ whole genome shotgun (WGS) entry which is preliminary data.</text>
</comment>
<evidence type="ECO:0000313" key="2">
    <source>
        <dbReference type="Proteomes" id="UP000674938"/>
    </source>
</evidence>
<accession>A0A940SVK9</accession>
<keyword evidence="2" id="KW-1185">Reference proteome</keyword>
<dbReference type="RefSeq" id="WP_209528706.1">
    <property type="nucleotide sequence ID" value="NZ_JAEEGA010000008.1"/>
</dbReference>
<proteinExistence type="predicted"/>
<dbReference type="Proteomes" id="UP000674938">
    <property type="component" value="Unassembled WGS sequence"/>
</dbReference>
<dbReference type="AlphaFoldDB" id="A0A940SVK9"/>
<protein>
    <submittedName>
        <fullName evidence="1">EF2563 family selenium-dependent molybdenum hydroxylase system protein</fullName>
    </submittedName>
</protein>
<name>A0A940SVK9_9ENTE</name>
<dbReference type="EMBL" id="JAEEGA010000008">
    <property type="protein sequence ID" value="MBP1041969.1"/>
    <property type="molecule type" value="Genomic_DNA"/>
</dbReference>
<sequence>MAKKISETLVIVRSGGDLATGVVQKLWRVGFKVLILEIARPLTIRRTVALSEAVRNGECQVEDLTAVKISTTEECETVWQSGRIPVLVDGSALSIERLKPDVVVDAIIAKRNIGTFKEMAPVVIALGPGFKAPEDVDVVIETLRGHYLGQLIRNGRPQVNTGIPGVLGGKSTERVVHAPCDGIVQHVATLGQQVEKGQLLFYVDEVPVYSPLKGTLRGLISQNQIIRKGLKCADVDPRPVDEVDCHTISDKARALGGAVLEAVLLVGKEKEVF</sequence>
<gene>
    <name evidence="1" type="ORF">I6N95_13190</name>
</gene>
<evidence type="ECO:0000313" key="1">
    <source>
        <dbReference type="EMBL" id="MBP1041969.1"/>
    </source>
</evidence>